<evidence type="ECO:0000313" key="5">
    <source>
        <dbReference type="Proteomes" id="UP001242368"/>
    </source>
</evidence>
<dbReference type="InterPro" id="IPR013783">
    <property type="entry name" value="Ig-like_fold"/>
</dbReference>
<feature type="signal peptide" evidence="2">
    <location>
        <begin position="1"/>
        <end position="21"/>
    </location>
</feature>
<accession>A0ABT8CNT7</accession>
<feature type="chain" id="PRO_5046548866" evidence="2">
    <location>
        <begin position="22"/>
        <end position="1046"/>
    </location>
</feature>
<dbReference type="NCBIfam" id="NF012200">
    <property type="entry name" value="choice_anch_D"/>
    <property type="match status" value="1"/>
</dbReference>
<evidence type="ECO:0000313" key="4">
    <source>
        <dbReference type="EMBL" id="MDN3705854.1"/>
    </source>
</evidence>
<evidence type="ECO:0000256" key="1">
    <source>
        <dbReference type="ARBA" id="ARBA00022729"/>
    </source>
</evidence>
<sequence>MSKKRFFQVLFLAGASFLSFGGIQTMSGLERTADVHSSAELTNSDPAMAAPYEYMPHFSKQLFADSCESGETFSNIGSSQTNYTLRTWNGDNGISWSATDARTDQNLNGRAITLRSGILKNTLAIPGGMQKLTFKYKRVFTGNSTLRVFVNGVEKSTIIVSSETEQTAVINDINTEGNILLELRNSGNRVIIDDIQWTCFGDVTPKPQLQLVDSNNTNVDCGIFTMNYGNTAVGTSQEAIFTIKNTGTAPLNVDSLSIVGANAADFTVVSPASSFVVAPQGGSNIVLVRFNNLTAGNKTALLNIHSNTEECNIFLVGTGVEPCTAPVDTPVISFVNNNALFADVQITGVTASGYLAVMAPTNLLTQTPANGTTYTTGSSFGEGTVVYNGSDANFSVSLIDYEDNPYLFVFPYNAENCTEGPAYVEFARGEEVTLACTAGLESFDAIDATSAGTYRTRNWTGLGGISWTATDSRADQELMGTAVTLRAGSIKNNTPVSGIGTLVFNYKRVFNGSSVIKILINGSEYDAVDVDSDIAQTFATVINVPGNANNTIEIVNTSSSGGRVVIDNLSWTCYEAPTQPVALQLYDAQDNAQPCGSYTLDFGTTTEGPENSVIKTFKIKNEGISEDLIINSITVNDTLSYEIETAGLAPISPNEELLVTVKFVGTATLQDVVTIDSNAGTCTLMLEAKVAKACSTPTAVATIEVPQNTVTQSGAVATIDAGSEVADRYLVLRSTSAITVHPQTNESYTVGSVIGSAVVVYEGNPGTFTMTDLTAGTLYHVAVFPYNNTDCSGPVYAETPATESFETPAAMDCGIVETFTNMGSSQTNYTTRTWTGDNQVSWQATQARTDQTLNGPAIALRSTGKISTVIPATQLTDGVLTFNYKRVFTGNSTVKVYINGTAMGSSINVSSETAQEASVNVMLPTGATEILLEIEVSGNRVIIDDIKWTCRAARETKSMPTDNTAVPAIVKEVNVYPNPNNGNFRIDFGNAESNAYVEIYNALGKRVLAASVTSDQTIDLGNVAKGIYLIKIESGNTVTQQKMIVK</sequence>
<reference evidence="5" key="1">
    <citation type="journal article" date="2019" name="Int. J. Syst. Evol. Microbiol.">
        <title>The Global Catalogue of Microorganisms (GCM) 10K type strain sequencing project: providing services to taxonomists for standard genome sequencing and annotation.</title>
        <authorList>
            <consortium name="The Broad Institute Genomics Platform"/>
            <consortium name="The Broad Institute Genome Sequencing Center for Infectious Disease"/>
            <person name="Wu L."/>
            <person name="Ma J."/>
        </authorList>
    </citation>
    <scope>NUCLEOTIDE SEQUENCE [LARGE SCALE GENOMIC DNA]</scope>
    <source>
        <strain evidence="5">CECT 7184</strain>
    </source>
</reference>
<name>A0ABT8CNT7_9FLAO</name>
<dbReference type="Gene3D" id="2.60.40.10">
    <property type="entry name" value="Immunoglobulins"/>
    <property type="match status" value="2"/>
</dbReference>
<gene>
    <name evidence="4" type="ORF">QW060_01785</name>
</gene>
<comment type="caution">
    <text evidence="4">The sequence shown here is derived from an EMBL/GenBank/DDBJ whole genome shotgun (WGS) entry which is preliminary data.</text>
</comment>
<evidence type="ECO:0000256" key="2">
    <source>
        <dbReference type="SAM" id="SignalP"/>
    </source>
</evidence>
<dbReference type="InterPro" id="IPR026444">
    <property type="entry name" value="Secre_tail"/>
</dbReference>
<evidence type="ECO:0000259" key="3">
    <source>
        <dbReference type="Pfam" id="PF18962"/>
    </source>
</evidence>
<feature type="domain" description="Secretion system C-terminal sorting" evidence="3">
    <location>
        <begin position="975"/>
        <end position="1045"/>
    </location>
</feature>
<keyword evidence="5" id="KW-1185">Reference proteome</keyword>
<dbReference type="Gene3D" id="2.60.40.3080">
    <property type="match status" value="1"/>
</dbReference>
<dbReference type="EMBL" id="JAUFQU010000001">
    <property type="protein sequence ID" value="MDN3705854.1"/>
    <property type="molecule type" value="Genomic_DNA"/>
</dbReference>
<organism evidence="4 5">
    <name type="scientific">Paenimyroides ceti</name>
    <dbReference type="NCBI Taxonomy" id="395087"/>
    <lineage>
        <taxon>Bacteria</taxon>
        <taxon>Pseudomonadati</taxon>
        <taxon>Bacteroidota</taxon>
        <taxon>Flavobacteriia</taxon>
        <taxon>Flavobacteriales</taxon>
        <taxon>Flavobacteriaceae</taxon>
        <taxon>Paenimyroides</taxon>
    </lineage>
</organism>
<dbReference type="Pfam" id="PF18962">
    <property type="entry name" value="Por_Secre_tail"/>
    <property type="match status" value="1"/>
</dbReference>
<protein>
    <submittedName>
        <fullName evidence="4">Choice-of-anchor D domain-containing protein</fullName>
    </submittedName>
</protein>
<keyword evidence="1 2" id="KW-0732">Signal</keyword>
<dbReference type="NCBIfam" id="TIGR04183">
    <property type="entry name" value="Por_Secre_tail"/>
    <property type="match status" value="1"/>
</dbReference>
<dbReference type="RefSeq" id="WP_290362003.1">
    <property type="nucleotide sequence ID" value="NZ_JAUFQU010000001.1"/>
</dbReference>
<dbReference type="Proteomes" id="UP001242368">
    <property type="component" value="Unassembled WGS sequence"/>
</dbReference>
<proteinExistence type="predicted"/>